<dbReference type="OrthoDB" id="2736611at2759"/>
<reference evidence="3" key="1">
    <citation type="journal article" date="2016" name="Mol. Biol. Evol.">
        <title>Comparative Genomics of Early-Diverging Mushroom-Forming Fungi Provides Insights into the Origins of Lignocellulose Decay Capabilities.</title>
        <authorList>
            <person name="Nagy L.G."/>
            <person name="Riley R."/>
            <person name="Tritt A."/>
            <person name="Adam C."/>
            <person name="Daum C."/>
            <person name="Floudas D."/>
            <person name="Sun H."/>
            <person name="Yadav J.S."/>
            <person name="Pangilinan J."/>
            <person name="Larsson K.H."/>
            <person name="Matsuura K."/>
            <person name="Barry K."/>
            <person name="Labutti K."/>
            <person name="Kuo R."/>
            <person name="Ohm R.A."/>
            <person name="Bhattacharya S.S."/>
            <person name="Shirouzu T."/>
            <person name="Yoshinaga Y."/>
            <person name="Martin F.M."/>
            <person name="Grigoriev I.V."/>
            <person name="Hibbett D.S."/>
        </authorList>
    </citation>
    <scope>NUCLEOTIDE SEQUENCE [LARGE SCALE GENOMIC DNA]</scope>
    <source>
        <strain evidence="3">CBS 109695</strain>
    </source>
</reference>
<feature type="domain" description="DUF8190" evidence="2">
    <location>
        <begin position="171"/>
        <end position="293"/>
    </location>
</feature>
<gene>
    <name evidence="3" type="ORF">FIBSPDRAFT_964836</name>
</gene>
<organism evidence="3">
    <name type="scientific">Athelia psychrophila</name>
    <dbReference type="NCBI Taxonomy" id="1759441"/>
    <lineage>
        <taxon>Eukaryota</taxon>
        <taxon>Fungi</taxon>
        <taxon>Dikarya</taxon>
        <taxon>Basidiomycota</taxon>
        <taxon>Agaricomycotina</taxon>
        <taxon>Agaricomycetes</taxon>
        <taxon>Agaricomycetidae</taxon>
        <taxon>Atheliales</taxon>
        <taxon>Atheliaceae</taxon>
        <taxon>Athelia</taxon>
    </lineage>
</organism>
<dbReference type="InterPro" id="IPR058503">
    <property type="entry name" value="DUF8190"/>
</dbReference>
<sequence length="1358" mass="153886">MSSEFVDPDLRILPHLPAPPALSDDDSDEHDEYDDVPRTRDVEIRPAPLILGEVPDALLADDAALQRRIVDSMRDTAGDPERSSTRYEDLPVRKVPLSKYHEIMETNNVPAAFKLLRSRNEIFVDEKYSYDPKDRDLAYDATQHHLDFLMVLSSRIGFDAFLPNSPNDLTFIFNLDLHQPHRPLKMKHCDLGFPIDRNALYVGRSRGKDLIYLVMAPNSFLNDVEAEDDAPPDPDPQLPSGRVRTNMSGQHYFMLVMFMAHVFQKRFPRRDIYCDSQYPDVHRNAWRNVRNSTNILDQPHRELSHRDLKLYSKTFRSEWPAWVEDAPDDWKDDSFITQNSPISLMIRYGQDDLIADPTTVAEDAASFDLERDTRFCRTMWVALATRLTAKKVDRWQTIPNYRLNERGPLYDRLDTVDRDPVVLDDLDLLDDDGDEIPVFTNDGRQVPRRIPLSKPSRRPCPILVDFTNARDLFEDPRDSDFVQELDASPPPHVTVNAFRQAFLHSVGHLQVNTVPFPMVPLIANINAAVAIDAAPGRDEDDLDSDDEDHVPLPLSAVTGVDCQMYNSVMHRVRGTAKTHDAQRGDVTAAFAGSYGEGATQKRKATRLRDACNNRLPHDNFSLLIEHDDLDTSLRMECVHRIDLTMLRPERRGGNCIYLYIIVPLTGTWTEPRMFAYLKDHLVVMRPNVYPQCMEWTTFPITTSIDRLWDSQQTILEDGRRILPYIVELTSVLERTLNVAHTGNIGVIATTLMDRLYVGRSLVDHGSPTFHECVKIGSSSQDIWHVPDILWPRHSDTREPLTASRRSQIFNYGVDQWETYSAIFRMQFLSVSMRKDWHPRLKDWTRRALLAANIAVTAYTADVQSNICSLVQPVIDEGLSSIDPEEVEVARQRKHFLAKWMRADFPLSYGEHIYPALLRSLAAPGDVPALAWGNKKSMSTLELAALVCDMVRTVRPLSLRAPLIAKSRSLTIFRVAIPYIFAQAKSNGAPDAAAFATYALAQIFDEQHVAHVPWSAPQAPDAVGRPARKVDFSFWRRTSKSEEVGHRALMRVVDAQEHIALSDLQLTQERALRDAKADWAIHPMTIGELPSILQKVVLPTDFNRAHASLSPDDGYISDTYDWLFTHYDGAKPVHRFALLVSHMFSRMAPNLGHPPKPPAVRILRGKSVELTAAVRRSPWTFEPRRGVTATEPFITMLTTTIIALSDDTSPLRRYMRKNGNSLGAWSSKHGNKLINAFNLVRIGVAVAHAPAIYNSPKYGYSDSWTMKPAHELASFAERFLVLMKATPFGPYEATKFVFGTAAADSLATDSFTGTAQYPAPRPLQQPPSKRARTSTSDADDEIQDRDTWPPPSKRGRQSR</sequence>
<evidence type="ECO:0000256" key="1">
    <source>
        <dbReference type="SAM" id="MobiDB-lite"/>
    </source>
</evidence>
<dbReference type="Pfam" id="PF26608">
    <property type="entry name" value="DUF8190"/>
    <property type="match status" value="1"/>
</dbReference>
<feature type="region of interest" description="Disordered" evidence="1">
    <location>
        <begin position="1310"/>
        <end position="1358"/>
    </location>
</feature>
<dbReference type="EMBL" id="KV417722">
    <property type="protein sequence ID" value="KZP08411.1"/>
    <property type="molecule type" value="Genomic_DNA"/>
</dbReference>
<feature type="compositionally biased region" description="Acidic residues" evidence="1">
    <location>
        <begin position="23"/>
        <end position="34"/>
    </location>
</feature>
<feature type="region of interest" description="Disordered" evidence="1">
    <location>
        <begin position="1"/>
        <end position="39"/>
    </location>
</feature>
<accession>A0A165XCI9</accession>
<proteinExistence type="predicted"/>
<protein>
    <recommendedName>
        <fullName evidence="2">DUF8190 domain-containing protein</fullName>
    </recommendedName>
</protein>
<evidence type="ECO:0000313" key="3">
    <source>
        <dbReference type="EMBL" id="KZP08411.1"/>
    </source>
</evidence>
<name>A0A165XCI9_9AGAM</name>
<evidence type="ECO:0000259" key="2">
    <source>
        <dbReference type="Pfam" id="PF26608"/>
    </source>
</evidence>